<dbReference type="SUPFAM" id="SSF51905">
    <property type="entry name" value="FAD/NAD(P)-binding domain"/>
    <property type="match status" value="1"/>
</dbReference>
<keyword evidence="4" id="KW-0614">Plasmid</keyword>
<evidence type="ECO:0000313" key="5">
    <source>
        <dbReference type="Proteomes" id="UP001162740"/>
    </source>
</evidence>
<dbReference type="AlphaFoldDB" id="A0AA46X5G9"/>
<keyword evidence="1" id="KW-0285">Flavoprotein</keyword>
<dbReference type="InterPro" id="IPR002938">
    <property type="entry name" value="FAD-bd"/>
</dbReference>
<dbReference type="PANTHER" id="PTHR43004">
    <property type="entry name" value="TRK SYSTEM POTASSIUM UPTAKE PROTEIN"/>
    <property type="match status" value="1"/>
</dbReference>
<gene>
    <name evidence="4" type="ORF">KUM34_028280</name>
</gene>
<sequence length="635" mass="69485">MIEMSNHDSTAYDTDVIIVGLGPAGGTAALALATYGVRVHAVSMFPWVANSPRAHITNQRAVEVLRDLGVEDEARKYATPWDQMGDTLFTTSLAGEEIVRMQTWGTGARYGDYLAGSPCAMLDIPQPLMEPVLIKNAAERGAVISFNTEYLDHIQDEDGVTVRFRDVRSGTEFTQRARFLLGFDGARSKIAEQIGLPFEGELARAGTAYIRFDADLSKYVAHRPSILHWIMNSKAGFGEIGMGLLRAIRPWDQWIAGWGFDMAQGEPDVSDDVVLDMIRTLVGDSHLEVDIVAKSFWYVNQQWAEHYQSGRVFCGGDAVHRHPPSSGLGSNTSMQDAFNLAWKIAYAVKGYAGPGLLESYSPERVPVGKQIVARANQSRKDYAGLREWFDHDSDDPVATGLAKLKDPSPEGVALRERLYQALEVKNTEFNAHGVELNQRYVSSAVVPDPEAGDEQWARDRELYLQATTRPGAKLPHAWLVGADGTRISTLDVTGKGQMTLITGIGGQAWKRAAAKLDLPFLRTVVVGEADTIDPYGYWRQVREIDEAGALLVRPDGYIAWRHSAPVWDDSEALTSLENALTNVLDRAPNETRNPGDSGAPQYSTQAVPIVVPHVTADDATPASTASITPIEGAHA</sequence>
<evidence type="ECO:0000256" key="1">
    <source>
        <dbReference type="ARBA" id="ARBA00022630"/>
    </source>
</evidence>
<dbReference type="Pfam" id="PF01494">
    <property type="entry name" value="FAD_binding_3"/>
    <property type="match status" value="1"/>
</dbReference>
<evidence type="ECO:0000256" key="2">
    <source>
        <dbReference type="ARBA" id="ARBA00022827"/>
    </source>
</evidence>
<dbReference type="Proteomes" id="UP001162740">
    <property type="component" value="Plasmid pGD02.2.1"/>
</dbReference>
<dbReference type="PRINTS" id="PR00420">
    <property type="entry name" value="RNGMNOXGNASE"/>
</dbReference>
<organism evidence="4 5">
    <name type="scientific">Rhodococcus rhodochrous</name>
    <dbReference type="NCBI Taxonomy" id="1829"/>
    <lineage>
        <taxon>Bacteria</taxon>
        <taxon>Bacillati</taxon>
        <taxon>Actinomycetota</taxon>
        <taxon>Actinomycetes</taxon>
        <taxon>Mycobacteriales</taxon>
        <taxon>Nocardiaceae</taxon>
        <taxon>Rhodococcus</taxon>
    </lineage>
</organism>
<dbReference type="InterPro" id="IPR050641">
    <property type="entry name" value="RIFMO-like"/>
</dbReference>
<dbReference type="Gene3D" id="3.40.30.120">
    <property type="match status" value="1"/>
</dbReference>
<keyword evidence="4" id="KW-0503">Monooxygenase</keyword>
<dbReference type="Pfam" id="PF21274">
    <property type="entry name" value="Rng_hyd_C"/>
    <property type="match status" value="1"/>
</dbReference>
<geneLocation type="plasmid" evidence="4 5">
    <name>pGD02.2.1</name>
</geneLocation>
<dbReference type="GO" id="GO:0016709">
    <property type="term" value="F:oxidoreductase activity, acting on paired donors, with incorporation or reduction of molecular oxygen, NAD(P)H as one donor, and incorporation of one atom of oxygen"/>
    <property type="evidence" value="ECO:0007669"/>
    <property type="project" value="UniProtKB-ARBA"/>
</dbReference>
<keyword evidence="2" id="KW-0274">FAD</keyword>
<dbReference type="InterPro" id="IPR036188">
    <property type="entry name" value="FAD/NAD-bd_sf"/>
</dbReference>
<reference evidence="4 5" key="1">
    <citation type="journal article" date="2021" name="Front. Microbiol.">
        <title>Bacterial Transformation of Aromatic Monomers in Softwood Black Liquor.</title>
        <authorList>
            <person name="Navas L.E."/>
            <person name="Dexter G."/>
            <person name="Liu J."/>
            <person name="Levy-Booth D."/>
            <person name="Cho M."/>
            <person name="Jang S.K."/>
            <person name="Mansfield S.D."/>
            <person name="Renneckar S."/>
            <person name="Mohn W.W."/>
            <person name="Eltis L.D."/>
        </authorList>
    </citation>
    <scope>NUCLEOTIDE SEQUENCE [LARGE SCALE GENOMIC DNA]</scope>
    <source>
        <strain evidence="4 5">GD02</strain>
    </source>
</reference>
<dbReference type="Gene3D" id="3.30.9.10">
    <property type="entry name" value="D-Amino Acid Oxidase, subunit A, domain 2"/>
    <property type="match status" value="1"/>
</dbReference>
<dbReference type="EMBL" id="CP083975">
    <property type="protein sequence ID" value="UZF48391.1"/>
    <property type="molecule type" value="Genomic_DNA"/>
</dbReference>
<dbReference type="GO" id="GO:0071949">
    <property type="term" value="F:FAD binding"/>
    <property type="evidence" value="ECO:0007669"/>
    <property type="project" value="InterPro"/>
</dbReference>
<dbReference type="Gene3D" id="3.50.50.60">
    <property type="entry name" value="FAD/NAD(P)-binding domain"/>
    <property type="match status" value="1"/>
</dbReference>
<keyword evidence="4" id="KW-0560">Oxidoreductase</keyword>
<evidence type="ECO:0000313" key="4">
    <source>
        <dbReference type="EMBL" id="UZF48391.1"/>
    </source>
</evidence>
<evidence type="ECO:0000259" key="3">
    <source>
        <dbReference type="Pfam" id="PF01494"/>
    </source>
</evidence>
<feature type="domain" description="FAD-binding" evidence="3">
    <location>
        <begin position="13"/>
        <end position="375"/>
    </location>
</feature>
<dbReference type="PANTHER" id="PTHR43004:SF8">
    <property type="entry name" value="FAD-BINDING DOMAIN-CONTAINING PROTEIN-RELATED"/>
    <property type="match status" value="1"/>
</dbReference>
<protein>
    <submittedName>
        <fullName evidence="4">FAD-dependent monooxygenase</fullName>
    </submittedName>
</protein>
<name>A0AA46X5G9_RHORH</name>
<proteinExistence type="predicted"/>
<accession>A0AA46X5G9</accession>